<name>A0A2S7T889_9FLAO</name>
<keyword evidence="2" id="KW-1185">Reference proteome</keyword>
<dbReference type="EMBL" id="MQVX01000001">
    <property type="protein sequence ID" value="PQJ15801.1"/>
    <property type="molecule type" value="Genomic_DNA"/>
</dbReference>
<sequence length="127" mass="14816">MSKPIFFIQQFKTARYAFAKGDRECDFFKKKVSHSYKAWKSMITYLDQNNKTISINPDLVCYLERHKSGAAVLYFSKDFHLHVPPEVAQHIGSYLETKKNAYHLWAKHQITPEFGLPTKDTSKNIQS</sequence>
<organism evidence="1 2">
    <name type="scientific">Aureicoccus marinus</name>
    <dbReference type="NCBI Taxonomy" id="754435"/>
    <lineage>
        <taxon>Bacteria</taxon>
        <taxon>Pseudomonadati</taxon>
        <taxon>Bacteroidota</taxon>
        <taxon>Flavobacteriia</taxon>
        <taxon>Flavobacteriales</taxon>
        <taxon>Flavobacteriaceae</taxon>
        <taxon>Aureicoccus</taxon>
    </lineage>
</organism>
<dbReference type="Proteomes" id="UP000239366">
    <property type="component" value="Unassembled WGS sequence"/>
</dbReference>
<evidence type="ECO:0000313" key="1">
    <source>
        <dbReference type="EMBL" id="PQJ15801.1"/>
    </source>
</evidence>
<dbReference type="AlphaFoldDB" id="A0A2S7T889"/>
<accession>A0A2S7T889</accession>
<proteinExistence type="predicted"/>
<reference evidence="2" key="1">
    <citation type="submission" date="2016-11" db="EMBL/GenBank/DDBJ databases">
        <title>Trade-off between light-utilization and light-protection in marine flavobacteria.</title>
        <authorList>
            <person name="Kumagai Y."/>
            <person name="Yoshizawa S."/>
            <person name="Kogure K."/>
        </authorList>
    </citation>
    <scope>NUCLEOTIDE SEQUENCE [LARGE SCALE GENOMIC DNA]</scope>
    <source>
        <strain evidence="2">SG-18</strain>
    </source>
</reference>
<comment type="caution">
    <text evidence="1">The sequence shown here is derived from an EMBL/GenBank/DDBJ whole genome shotgun (WGS) entry which is preliminary data.</text>
</comment>
<gene>
    <name evidence="1" type="ORF">BST99_08735</name>
</gene>
<protein>
    <submittedName>
        <fullName evidence="1">Uncharacterized protein</fullName>
    </submittedName>
</protein>
<evidence type="ECO:0000313" key="2">
    <source>
        <dbReference type="Proteomes" id="UP000239366"/>
    </source>
</evidence>